<dbReference type="OrthoDB" id="10410831at2759"/>
<protein>
    <submittedName>
        <fullName evidence="1">Uncharacterized protein</fullName>
    </submittedName>
</protein>
<sequence length="60" mass="7221">MERQKIYQDNICFSRASYVMQLTDKYQNFADQYNIIKSYIKRGNELAFDQVGIKEEFLTN</sequence>
<dbReference type="AlphaFoldDB" id="A0A2P5E281"/>
<comment type="caution">
    <text evidence="1">The sequence shown here is derived from an EMBL/GenBank/DDBJ whole genome shotgun (WGS) entry which is preliminary data.</text>
</comment>
<name>A0A2P5E281_PARAD</name>
<gene>
    <name evidence="1" type="ORF">PanWU01x14_008840</name>
</gene>
<keyword evidence="2" id="KW-1185">Reference proteome</keyword>
<organism evidence="1 2">
    <name type="scientific">Parasponia andersonii</name>
    <name type="common">Sponia andersonii</name>
    <dbReference type="NCBI Taxonomy" id="3476"/>
    <lineage>
        <taxon>Eukaryota</taxon>
        <taxon>Viridiplantae</taxon>
        <taxon>Streptophyta</taxon>
        <taxon>Embryophyta</taxon>
        <taxon>Tracheophyta</taxon>
        <taxon>Spermatophyta</taxon>
        <taxon>Magnoliopsida</taxon>
        <taxon>eudicotyledons</taxon>
        <taxon>Gunneridae</taxon>
        <taxon>Pentapetalae</taxon>
        <taxon>rosids</taxon>
        <taxon>fabids</taxon>
        <taxon>Rosales</taxon>
        <taxon>Cannabaceae</taxon>
        <taxon>Parasponia</taxon>
    </lineage>
</organism>
<proteinExistence type="predicted"/>
<evidence type="ECO:0000313" key="1">
    <source>
        <dbReference type="EMBL" id="PON79652.1"/>
    </source>
</evidence>
<dbReference type="Proteomes" id="UP000237105">
    <property type="component" value="Unassembled WGS sequence"/>
</dbReference>
<evidence type="ECO:0000313" key="2">
    <source>
        <dbReference type="Proteomes" id="UP000237105"/>
    </source>
</evidence>
<accession>A0A2P5E281</accession>
<reference evidence="2" key="1">
    <citation type="submission" date="2016-06" db="EMBL/GenBank/DDBJ databases">
        <title>Parallel loss of symbiosis genes in relatives of nitrogen-fixing non-legume Parasponia.</title>
        <authorList>
            <person name="Van Velzen R."/>
            <person name="Holmer R."/>
            <person name="Bu F."/>
            <person name="Rutten L."/>
            <person name="Van Zeijl A."/>
            <person name="Liu W."/>
            <person name="Santuari L."/>
            <person name="Cao Q."/>
            <person name="Sharma T."/>
            <person name="Shen D."/>
            <person name="Roswanjaya Y."/>
            <person name="Wardhani T."/>
            <person name="Kalhor M.S."/>
            <person name="Jansen J."/>
            <person name="Van den Hoogen J."/>
            <person name="Gungor B."/>
            <person name="Hartog M."/>
            <person name="Hontelez J."/>
            <person name="Verver J."/>
            <person name="Yang W.-C."/>
            <person name="Schijlen E."/>
            <person name="Repin R."/>
            <person name="Schilthuizen M."/>
            <person name="Schranz E."/>
            <person name="Heidstra R."/>
            <person name="Miyata K."/>
            <person name="Fedorova E."/>
            <person name="Kohlen W."/>
            <person name="Bisseling T."/>
            <person name="Smit S."/>
            <person name="Geurts R."/>
        </authorList>
    </citation>
    <scope>NUCLEOTIDE SEQUENCE [LARGE SCALE GENOMIC DNA]</scope>
    <source>
        <strain evidence="2">cv. WU1-14</strain>
    </source>
</reference>
<dbReference type="EMBL" id="JXTB01000003">
    <property type="protein sequence ID" value="PON79652.1"/>
    <property type="molecule type" value="Genomic_DNA"/>
</dbReference>